<dbReference type="InterPro" id="IPR000847">
    <property type="entry name" value="LysR_HTH_N"/>
</dbReference>
<dbReference type="PROSITE" id="PS50931">
    <property type="entry name" value="HTH_LYSR"/>
    <property type="match status" value="1"/>
</dbReference>
<dbReference type="InterPro" id="IPR036388">
    <property type="entry name" value="WH-like_DNA-bd_sf"/>
</dbReference>
<dbReference type="GO" id="GO:0003677">
    <property type="term" value="F:DNA binding"/>
    <property type="evidence" value="ECO:0007669"/>
    <property type="project" value="UniProtKB-KW"/>
</dbReference>
<dbReference type="PANTHER" id="PTHR30118:SF15">
    <property type="entry name" value="TRANSCRIPTIONAL REGULATORY PROTEIN"/>
    <property type="match status" value="1"/>
</dbReference>
<dbReference type="SUPFAM" id="SSF46785">
    <property type="entry name" value="Winged helix' DNA-binding domain"/>
    <property type="match status" value="1"/>
</dbReference>
<dbReference type="Pfam" id="PF03466">
    <property type="entry name" value="LysR_substrate"/>
    <property type="match status" value="1"/>
</dbReference>
<accession>A0ABD5CLV8</accession>
<evidence type="ECO:0000259" key="5">
    <source>
        <dbReference type="PROSITE" id="PS50931"/>
    </source>
</evidence>
<organism evidence="6 7">
    <name type="scientific">Paraburkholderia graminis</name>
    <dbReference type="NCBI Taxonomy" id="60548"/>
    <lineage>
        <taxon>Bacteria</taxon>
        <taxon>Pseudomonadati</taxon>
        <taxon>Pseudomonadota</taxon>
        <taxon>Betaproteobacteria</taxon>
        <taxon>Burkholderiales</taxon>
        <taxon>Burkholderiaceae</taxon>
        <taxon>Paraburkholderia</taxon>
    </lineage>
</organism>
<dbReference type="Pfam" id="PF00126">
    <property type="entry name" value="HTH_1"/>
    <property type="match status" value="1"/>
</dbReference>
<dbReference type="InterPro" id="IPR036390">
    <property type="entry name" value="WH_DNA-bd_sf"/>
</dbReference>
<evidence type="ECO:0000313" key="7">
    <source>
        <dbReference type="Proteomes" id="UP001245184"/>
    </source>
</evidence>
<evidence type="ECO:0000256" key="4">
    <source>
        <dbReference type="ARBA" id="ARBA00023163"/>
    </source>
</evidence>
<evidence type="ECO:0000256" key="1">
    <source>
        <dbReference type="ARBA" id="ARBA00009437"/>
    </source>
</evidence>
<keyword evidence="3 6" id="KW-0238">DNA-binding</keyword>
<dbReference type="RefSeq" id="WP_307259000.1">
    <property type="nucleotide sequence ID" value="NZ_JAUSXE010000002.1"/>
</dbReference>
<evidence type="ECO:0000256" key="3">
    <source>
        <dbReference type="ARBA" id="ARBA00023125"/>
    </source>
</evidence>
<dbReference type="Gene3D" id="1.10.10.10">
    <property type="entry name" value="Winged helix-like DNA-binding domain superfamily/Winged helix DNA-binding domain"/>
    <property type="match status" value="1"/>
</dbReference>
<evidence type="ECO:0000313" key="6">
    <source>
        <dbReference type="EMBL" id="MDR6206222.1"/>
    </source>
</evidence>
<reference evidence="6 7" key="1">
    <citation type="submission" date="2023-08" db="EMBL/GenBank/DDBJ databases">
        <title>Genome sequencing of plant associated microbes to promote plant fitness in Sorghum bicolor and Oryza sativa.</title>
        <authorList>
            <person name="Coleman-Derr D."/>
        </authorList>
    </citation>
    <scope>NUCLEOTIDE SEQUENCE [LARGE SCALE GENOMIC DNA]</scope>
    <source>
        <strain evidence="6 7">SLBN-33</strain>
    </source>
</reference>
<name>A0ABD5CLV8_9BURK</name>
<dbReference type="PANTHER" id="PTHR30118">
    <property type="entry name" value="HTH-TYPE TRANSCRIPTIONAL REGULATOR LEUO-RELATED"/>
    <property type="match status" value="1"/>
</dbReference>
<dbReference type="Proteomes" id="UP001245184">
    <property type="component" value="Unassembled WGS sequence"/>
</dbReference>
<dbReference type="AlphaFoldDB" id="A0ABD5CLV8"/>
<comment type="similarity">
    <text evidence="1">Belongs to the LysR transcriptional regulatory family.</text>
</comment>
<dbReference type="EMBL" id="JAVIZN010000002">
    <property type="protein sequence ID" value="MDR6206222.1"/>
    <property type="molecule type" value="Genomic_DNA"/>
</dbReference>
<sequence>MLETDLNLLIALETLLDDGSVAGAARRLGLSASAMSRTLARLRATTGDPLLVRAGREMVLTPYAEAIRERTRSALYEARAVLRPSHTEPDLSTLRQTFTIRANDGFVEAFGSPLIAAAIKIAPHVRLRFASKPEKNANPLRDGSADLEIGVLGEMGPEVRLQALFRDRFMGVVRKGHPLERDGEITAERYVAFGHVVASRRANASGPVDDALALLGLERTIVAVVPGFPAALAVARTSDLVALVPASFVGAHTACREGAASADIQAFELPVATQQITVSQMWHPRVEVDPVHRWLRQLVLSVCRQQVPL</sequence>
<evidence type="ECO:0000256" key="2">
    <source>
        <dbReference type="ARBA" id="ARBA00023015"/>
    </source>
</evidence>
<dbReference type="InterPro" id="IPR005119">
    <property type="entry name" value="LysR_subst-bd"/>
</dbReference>
<protein>
    <submittedName>
        <fullName evidence="6">DNA-binding transcriptional LysR family regulator</fullName>
    </submittedName>
</protein>
<keyword evidence="2" id="KW-0805">Transcription regulation</keyword>
<dbReference type="InterPro" id="IPR050389">
    <property type="entry name" value="LysR-type_TF"/>
</dbReference>
<dbReference type="SUPFAM" id="SSF53850">
    <property type="entry name" value="Periplasmic binding protein-like II"/>
    <property type="match status" value="1"/>
</dbReference>
<gene>
    <name evidence="6" type="ORF">QF025_004942</name>
</gene>
<dbReference type="CDD" id="cd08460">
    <property type="entry name" value="PBP2_DntR_like_1"/>
    <property type="match status" value="1"/>
</dbReference>
<proteinExistence type="inferred from homology"/>
<keyword evidence="4" id="KW-0804">Transcription</keyword>
<feature type="domain" description="HTH lysR-type" evidence="5">
    <location>
        <begin position="4"/>
        <end position="61"/>
    </location>
</feature>
<dbReference type="Gene3D" id="3.40.190.10">
    <property type="entry name" value="Periplasmic binding protein-like II"/>
    <property type="match status" value="2"/>
</dbReference>
<comment type="caution">
    <text evidence="6">The sequence shown here is derived from an EMBL/GenBank/DDBJ whole genome shotgun (WGS) entry which is preliminary data.</text>
</comment>